<organism evidence="7 8">
    <name type="scientific">Recurvomyces mirabilis</name>
    <dbReference type="NCBI Taxonomy" id="574656"/>
    <lineage>
        <taxon>Eukaryota</taxon>
        <taxon>Fungi</taxon>
        <taxon>Dikarya</taxon>
        <taxon>Ascomycota</taxon>
        <taxon>Pezizomycotina</taxon>
        <taxon>Dothideomycetes</taxon>
        <taxon>Dothideomycetidae</taxon>
        <taxon>Mycosphaerellales</taxon>
        <taxon>Teratosphaeriaceae</taxon>
        <taxon>Recurvomyces</taxon>
    </lineage>
</organism>
<evidence type="ECO:0008006" key="9">
    <source>
        <dbReference type="Google" id="ProtNLM"/>
    </source>
</evidence>
<feature type="region of interest" description="Disordered" evidence="6">
    <location>
        <begin position="720"/>
        <end position="749"/>
    </location>
</feature>
<gene>
    <name evidence="7" type="ORF">LTR78_000915</name>
</gene>
<protein>
    <recommendedName>
        <fullName evidence="9">Pentatricopeptide repeat protein</fullName>
    </recommendedName>
</protein>
<evidence type="ECO:0000256" key="4">
    <source>
        <dbReference type="ARBA" id="ARBA00044511"/>
    </source>
</evidence>
<evidence type="ECO:0000256" key="3">
    <source>
        <dbReference type="ARBA" id="ARBA00044493"/>
    </source>
</evidence>
<sequence length="749" mass="83835">MFECNACTLRAIRAIAGEVAVAGRPRPLILTPHLTTRKASTATQSTIPSEGGGEAYLNAAQRRHLERQEQSSQPKSIVRRFDTRNNDEEAAIAEKRIAVTSSRHIRKELEWLKDPAKLAEHVHYTLRCNEPEKAMELCRTASKDMQCVVSWNHMVDWNMKQGRIQDGLKVYNEMKKRAQFPDGHTYTLLLRGLVGLQGKDKKEKVPEEHVSRAVSIYQSMSSPTSRVKPSIIHTNAVLKVCAFGRDMDALWAIASKLPEVGGGAADHITYSIIFNALRYEVLSLKTEDRHAERIAQAGSSVNAGRKVWMDVVQKWRSGQIKVDEELVCAMARLLLLSGRINDHDDVLNLVQQTMEIERQIDPIDSAERHIGHVPQIEVPQDAVTAETNDVDAPIVSVESSTHEHAKDPTDRPDAKAYKTVKPLPKDPSKPKQPVLLPYTKPGNDTLSVLLDACSQMRVPKAASAYWKLLTSDIYGLQPDLHNFHAYLRFLMTNRSSGHAAEVVLHDLPKAGISRPMNLTFRLAMDACVRDSKNMHVLENATKIVDAMEKALADPDVVTLKKYLSLALNSDSGPKVVAAIDRLDPLIHNLRSRLTYGPASGGQSREIDLKAKTEILDFFRAVVGAVDTCMNRGLVPREDYGHWHSRRSQLKNFIGGSTKSVERSVIKLERAGRLREGQIKRFENGRMQFRLGEGKERTGPRRVRDEEDRAGYLPEALKGFRNRGGPRNVMRKGEEPGRHTFADSPADFGM</sequence>
<accession>A0AAE0WWQ8</accession>
<feature type="compositionally biased region" description="Basic and acidic residues" evidence="6">
    <location>
        <begin position="400"/>
        <end position="416"/>
    </location>
</feature>
<dbReference type="PROSITE" id="PS51375">
    <property type="entry name" value="PPR"/>
    <property type="match status" value="1"/>
</dbReference>
<dbReference type="Proteomes" id="UP001274830">
    <property type="component" value="Unassembled WGS sequence"/>
</dbReference>
<evidence type="ECO:0000313" key="7">
    <source>
        <dbReference type="EMBL" id="KAK3679354.1"/>
    </source>
</evidence>
<dbReference type="NCBIfam" id="TIGR00756">
    <property type="entry name" value="PPR"/>
    <property type="match status" value="1"/>
</dbReference>
<keyword evidence="8" id="KW-1185">Reference proteome</keyword>
<evidence type="ECO:0000256" key="6">
    <source>
        <dbReference type="SAM" id="MobiDB-lite"/>
    </source>
</evidence>
<evidence type="ECO:0000256" key="1">
    <source>
        <dbReference type="ARBA" id="ARBA00006192"/>
    </source>
</evidence>
<dbReference type="EMBL" id="JAUTXT010000002">
    <property type="protein sequence ID" value="KAK3679354.1"/>
    <property type="molecule type" value="Genomic_DNA"/>
</dbReference>
<dbReference type="Pfam" id="PF13041">
    <property type="entry name" value="PPR_2"/>
    <property type="match status" value="1"/>
</dbReference>
<comment type="subunit">
    <text evidence="4">Binds to mitochondrial small subunit 15S rRNA.</text>
</comment>
<feature type="compositionally biased region" description="Basic and acidic residues" evidence="6">
    <location>
        <begin position="730"/>
        <end position="740"/>
    </location>
</feature>
<proteinExistence type="inferred from homology"/>
<evidence type="ECO:0000256" key="2">
    <source>
        <dbReference type="ARBA" id="ARBA00022737"/>
    </source>
</evidence>
<keyword evidence="2" id="KW-0677">Repeat</keyword>
<dbReference type="AlphaFoldDB" id="A0AAE0WWQ8"/>
<evidence type="ECO:0000313" key="8">
    <source>
        <dbReference type="Proteomes" id="UP001274830"/>
    </source>
</evidence>
<comment type="similarity">
    <text evidence="1">Belongs to the CCM1 family.</text>
</comment>
<evidence type="ECO:0000256" key="5">
    <source>
        <dbReference type="PROSITE-ProRule" id="PRU00708"/>
    </source>
</evidence>
<comment type="function">
    <text evidence="3">Regulates mitochondrial small subunit maturation by controlling 15S rRNA 5'-end processing. Localizes to the 5' precursor of the 15S rRNA in a position that is subsequently occupied by mS47 in the mature yeast mtSSU. Uses structure and sequence-specific RNA recognition, binding to a single-stranded region of the precursor and specifically recognizing bases -6 to -1. The exchange of Ccm1 for mS47 is coupled to the irreversible removal of precursor rRNA that is accompanied by conformational changes of the mitoribosomal proteins uS5m and mS26. These conformational changes signal completion of 5'-end rRNA processing through protection of the mature 5'-end of the 15S rRNA and stabilization of mS47. The removal of the 5' precursor together with the dissociation of Ccm1 may be catalyzed by the 5'-3' exoribonuclease Pet127. Involved in the specific removal of group I introns in mitochondrial encoded transcripts.</text>
</comment>
<feature type="region of interest" description="Disordered" evidence="6">
    <location>
        <begin position="396"/>
        <end position="433"/>
    </location>
</feature>
<reference evidence="7" key="1">
    <citation type="submission" date="2023-07" db="EMBL/GenBank/DDBJ databases">
        <title>Black Yeasts Isolated from many extreme environments.</title>
        <authorList>
            <person name="Coleine C."/>
            <person name="Stajich J.E."/>
            <person name="Selbmann L."/>
        </authorList>
    </citation>
    <scope>NUCLEOTIDE SEQUENCE</scope>
    <source>
        <strain evidence="7">CCFEE 5485</strain>
    </source>
</reference>
<name>A0AAE0WWQ8_9PEZI</name>
<dbReference type="PANTHER" id="PTHR47936">
    <property type="entry name" value="PPR_LONG DOMAIN-CONTAINING PROTEIN"/>
    <property type="match status" value="1"/>
</dbReference>
<dbReference type="InterPro" id="IPR002885">
    <property type="entry name" value="PPR_rpt"/>
</dbReference>
<dbReference type="Gene3D" id="1.25.40.10">
    <property type="entry name" value="Tetratricopeptide repeat domain"/>
    <property type="match status" value="2"/>
</dbReference>
<dbReference type="PANTHER" id="PTHR47936:SF1">
    <property type="entry name" value="PENTATRICOPEPTIDE REPEAT-CONTAINING PROTEIN GUN1, CHLOROPLASTIC"/>
    <property type="match status" value="1"/>
</dbReference>
<dbReference type="InterPro" id="IPR011990">
    <property type="entry name" value="TPR-like_helical_dom_sf"/>
</dbReference>
<feature type="repeat" description="PPR" evidence="5">
    <location>
        <begin position="147"/>
        <end position="181"/>
    </location>
</feature>
<comment type="caution">
    <text evidence="7">The sequence shown here is derived from an EMBL/GenBank/DDBJ whole genome shotgun (WGS) entry which is preliminary data.</text>
</comment>